<sequence length="266" mass="30650">MQWVVPAANDSTSSLQKRDDCRAEDHTTWLIVAKERPLWARKRLDISRLPLHRSTWCLVINPNTNASRFELLITCQEKSMLGIETYRDIDCGLGIHPEADQKWMRSLIDQQTQLTSADYRVQTVACRPIGQQDYITVLLDILNLKMKSLLMTMRKESGQGTDSLVRLSFSAFKSIRGDKESVLKTLKCTEEGRKVLERRARRAIDARRRKRCRRRVRCTGQSMCEEYALNYGISFGSEIIYSIQKARKLTSKSHLGPLLCCGRARH</sequence>
<evidence type="ECO:0000313" key="2">
    <source>
        <dbReference type="Proteomes" id="UP000799777"/>
    </source>
</evidence>
<protein>
    <submittedName>
        <fullName evidence="1">Uncharacterized protein</fullName>
    </submittedName>
</protein>
<dbReference type="Proteomes" id="UP000799777">
    <property type="component" value="Unassembled WGS sequence"/>
</dbReference>
<gene>
    <name evidence="1" type="ORF">EK21DRAFT_95688</name>
</gene>
<evidence type="ECO:0000313" key="1">
    <source>
        <dbReference type="EMBL" id="KAF2022468.1"/>
    </source>
</evidence>
<reference evidence="1" key="1">
    <citation type="journal article" date="2020" name="Stud. Mycol.">
        <title>101 Dothideomycetes genomes: a test case for predicting lifestyles and emergence of pathogens.</title>
        <authorList>
            <person name="Haridas S."/>
            <person name="Albert R."/>
            <person name="Binder M."/>
            <person name="Bloem J."/>
            <person name="Labutti K."/>
            <person name="Salamov A."/>
            <person name="Andreopoulos B."/>
            <person name="Baker S."/>
            <person name="Barry K."/>
            <person name="Bills G."/>
            <person name="Bluhm B."/>
            <person name="Cannon C."/>
            <person name="Castanera R."/>
            <person name="Culley D."/>
            <person name="Daum C."/>
            <person name="Ezra D."/>
            <person name="Gonzalez J."/>
            <person name="Henrissat B."/>
            <person name="Kuo A."/>
            <person name="Liang C."/>
            <person name="Lipzen A."/>
            <person name="Lutzoni F."/>
            <person name="Magnuson J."/>
            <person name="Mondo S."/>
            <person name="Nolan M."/>
            <person name="Ohm R."/>
            <person name="Pangilinan J."/>
            <person name="Park H.-J."/>
            <person name="Ramirez L."/>
            <person name="Alfaro M."/>
            <person name="Sun H."/>
            <person name="Tritt A."/>
            <person name="Yoshinaga Y."/>
            <person name="Zwiers L.-H."/>
            <person name="Turgeon B."/>
            <person name="Goodwin S."/>
            <person name="Spatafora J."/>
            <person name="Crous P."/>
            <person name="Grigoriev I."/>
        </authorList>
    </citation>
    <scope>NUCLEOTIDE SEQUENCE</scope>
    <source>
        <strain evidence="1">CBS 110217</strain>
    </source>
</reference>
<organism evidence="1 2">
    <name type="scientific">Setomelanomma holmii</name>
    <dbReference type="NCBI Taxonomy" id="210430"/>
    <lineage>
        <taxon>Eukaryota</taxon>
        <taxon>Fungi</taxon>
        <taxon>Dikarya</taxon>
        <taxon>Ascomycota</taxon>
        <taxon>Pezizomycotina</taxon>
        <taxon>Dothideomycetes</taxon>
        <taxon>Pleosporomycetidae</taxon>
        <taxon>Pleosporales</taxon>
        <taxon>Pleosporineae</taxon>
        <taxon>Phaeosphaeriaceae</taxon>
        <taxon>Setomelanomma</taxon>
    </lineage>
</organism>
<dbReference type="AlphaFoldDB" id="A0A9P4GT56"/>
<comment type="caution">
    <text evidence="1">The sequence shown here is derived from an EMBL/GenBank/DDBJ whole genome shotgun (WGS) entry which is preliminary data.</text>
</comment>
<accession>A0A9P4GT56</accession>
<name>A0A9P4GT56_9PLEO</name>
<proteinExistence type="predicted"/>
<dbReference type="EMBL" id="ML978628">
    <property type="protein sequence ID" value="KAF2022468.1"/>
    <property type="molecule type" value="Genomic_DNA"/>
</dbReference>
<keyword evidence="2" id="KW-1185">Reference proteome</keyword>